<keyword evidence="2" id="KW-0732">Signal</keyword>
<evidence type="ECO:0000256" key="1">
    <source>
        <dbReference type="SAM" id="Coils"/>
    </source>
</evidence>
<accession>A0ABS9BD24</accession>
<dbReference type="Proteomes" id="UP001200145">
    <property type="component" value="Unassembled WGS sequence"/>
</dbReference>
<protein>
    <recommendedName>
        <fullName evidence="5">Death domain-containing protein</fullName>
    </recommendedName>
</protein>
<feature type="signal peptide" evidence="2">
    <location>
        <begin position="1"/>
        <end position="28"/>
    </location>
</feature>
<evidence type="ECO:0000313" key="3">
    <source>
        <dbReference type="EMBL" id="MCF1713594.1"/>
    </source>
</evidence>
<comment type="caution">
    <text evidence="3">The sequence shown here is derived from an EMBL/GenBank/DDBJ whole genome shotgun (WGS) entry which is preliminary data.</text>
</comment>
<organism evidence="3 4">
    <name type="scientific">Flavihumibacter fluminis</name>
    <dbReference type="NCBI Taxonomy" id="2909236"/>
    <lineage>
        <taxon>Bacteria</taxon>
        <taxon>Pseudomonadati</taxon>
        <taxon>Bacteroidota</taxon>
        <taxon>Chitinophagia</taxon>
        <taxon>Chitinophagales</taxon>
        <taxon>Chitinophagaceae</taxon>
        <taxon>Flavihumibacter</taxon>
    </lineage>
</organism>
<reference evidence="3 4" key="1">
    <citation type="submission" date="2022-01" db="EMBL/GenBank/DDBJ databases">
        <title>Flavihumibacter sp. nov., isolated from sediment of a river.</title>
        <authorList>
            <person name="Liu H."/>
        </authorList>
    </citation>
    <scope>NUCLEOTIDE SEQUENCE [LARGE SCALE GENOMIC DNA]</scope>
    <source>
        <strain evidence="3 4">RY-1</strain>
    </source>
</reference>
<keyword evidence="4" id="KW-1185">Reference proteome</keyword>
<gene>
    <name evidence="3" type="ORF">L0U88_02990</name>
</gene>
<evidence type="ECO:0000313" key="4">
    <source>
        <dbReference type="Proteomes" id="UP001200145"/>
    </source>
</evidence>
<dbReference type="PROSITE" id="PS51257">
    <property type="entry name" value="PROKAR_LIPOPROTEIN"/>
    <property type="match status" value="1"/>
</dbReference>
<proteinExistence type="predicted"/>
<feature type="coiled-coil region" evidence="1">
    <location>
        <begin position="43"/>
        <end position="77"/>
    </location>
</feature>
<dbReference type="EMBL" id="JAKEVY010000001">
    <property type="protein sequence ID" value="MCF1713594.1"/>
    <property type="molecule type" value="Genomic_DNA"/>
</dbReference>
<name>A0ABS9BD24_9BACT</name>
<evidence type="ECO:0000256" key="2">
    <source>
        <dbReference type="SAM" id="SignalP"/>
    </source>
</evidence>
<sequence>MHKRSWPALILIVILSSACFIQSSCVTTAPYDQYVYKESTSLKVDALKLMDKAEKTYNTQEKEIEKLTDQLDKLYEYELHRKKNQLRIQMWELLRNPEKNLLGGFLSRWKKEGQLSPGFITEAKIIVGKAFDQLAELESGKLTPKELQQ</sequence>
<evidence type="ECO:0008006" key="5">
    <source>
        <dbReference type="Google" id="ProtNLM"/>
    </source>
</evidence>
<feature type="chain" id="PRO_5045445283" description="Death domain-containing protein" evidence="2">
    <location>
        <begin position="29"/>
        <end position="149"/>
    </location>
</feature>
<keyword evidence="1" id="KW-0175">Coiled coil</keyword>